<dbReference type="GO" id="GO:0050062">
    <property type="term" value="F:long-chain-fatty-acyl-CoA reductase activity"/>
    <property type="evidence" value="ECO:0007669"/>
    <property type="project" value="UniProtKB-EC"/>
</dbReference>
<keyword evidence="5" id="KW-0521">NADP</keyword>
<proteinExistence type="inferred from homology"/>
<evidence type="ECO:0000256" key="2">
    <source>
        <dbReference type="ARBA" id="ARBA00004908"/>
    </source>
</evidence>
<dbReference type="Pfam" id="PF05893">
    <property type="entry name" value="LuxC"/>
    <property type="match status" value="1"/>
</dbReference>
<feature type="domain" description="AMP-dependent synthetase/ligase" evidence="9">
    <location>
        <begin position="512"/>
        <end position="711"/>
    </location>
</feature>
<dbReference type="InterPro" id="IPR042099">
    <property type="entry name" value="ANL_N_sf"/>
</dbReference>
<dbReference type="UniPathway" id="UPA00569"/>
<dbReference type="GO" id="GO:0016874">
    <property type="term" value="F:ligase activity"/>
    <property type="evidence" value="ECO:0007669"/>
    <property type="project" value="UniProtKB-KW"/>
</dbReference>
<dbReference type="AlphaFoldDB" id="A0A367ZND5"/>
<evidence type="ECO:0000259" key="9">
    <source>
        <dbReference type="Pfam" id="PF00501"/>
    </source>
</evidence>
<sequence length="861" mass="94515">MIGYTLAFGHKVPPTPPVEDGLQSLLAEARAAARRAADTPIEKTLEVLDRASRRWADPADPLRRKALEELPDRIGFSRAMVEEGLATVAAICSRASLERRLLGELGGKHFRQTWQARPGLDHDVLAVPRGVVVHLAAGNVFVGAVDSLVAGIVTGNANLLKMSRVDPLFPILFLESLRECDPEGYVWPNQAAFLWRGGDLAVEGPLLSADLTVVFWGGQEALAAVRSRLGPATRLIENGPRYSFAAAEGEYLEQALDAPLLRGLALDLCRWDQQACSSPQMVYVIGGRPGLVHTLMDRLAPVLDDLERTLPLGRLSFDEKVEIRRVRELAMMAEAKGQGRLVAPAPFIYTLIASNDPAFRISCLNRTLFFAQVPSLEALLEQAAPVASYLQTVGLVVAPTHRAEWERRLLEIGVKRLTEWGGMSQGSDGAPHEGAYLLGQLVNWVSREHLPEKRLTKLLREIRAAPYYARLLADLPGETPDFTAIPLLDRATFYAHCPPKSHDILTGPMRDAYVYTSGGTTGDPKVTLYSNREYRTATDVLAFIYRTAGLTPDDVVGNLFIAGFLWTSFNVAGRALENIGCLNLPIGGATEFAQTIKYLEMFEATGVVGLPSIIVKLAEEVRARGSPLRIRKILYGGEHMRPQTAEFLKQTLGAEWVRSAGYACVDTGPIGFQCPHLTGAVHHVLEDYQFVEILHPVDQRPCSVGTVGEIVATNLDRVLMPVVRYRTGDLGRWVSMAECPCGFRGRTFELLGRCDDQLVIGGINLLPPDVAAGLALLPGVSPNFQVVARTQDRHDLLVVRLEAEHPLPDATVIEALKKGSYKIAEALTKRWLVIEIEWFKPGGIPRNPRTGKLKTIIEERS</sequence>
<dbReference type="InterPro" id="IPR016161">
    <property type="entry name" value="Ald_DH/histidinol_DH"/>
</dbReference>
<dbReference type="SUPFAM" id="SSF56801">
    <property type="entry name" value="Acetyl-CoA synthetase-like"/>
    <property type="match status" value="1"/>
</dbReference>
<evidence type="ECO:0000256" key="7">
    <source>
        <dbReference type="ARBA" id="ARBA00023223"/>
    </source>
</evidence>
<evidence type="ECO:0000256" key="3">
    <source>
        <dbReference type="ARBA" id="ARBA00010915"/>
    </source>
</evidence>
<dbReference type="EC" id="1.2.1.50" evidence="4"/>
<dbReference type="Pfam" id="PF14535">
    <property type="entry name" value="AMP-binding_C_2"/>
    <property type="match status" value="1"/>
</dbReference>
<dbReference type="GO" id="GO:0008218">
    <property type="term" value="P:bioluminescence"/>
    <property type="evidence" value="ECO:0007669"/>
    <property type="project" value="UniProtKB-KW"/>
</dbReference>
<evidence type="ECO:0000256" key="4">
    <source>
        <dbReference type="ARBA" id="ARBA00013020"/>
    </source>
</evidence>
<dbReference type="InterPro" id="IPR028154">
    <property type="entry name" value="AMP-dep_Lig_C"/>
</dbReference>
<comment type="catalytic activity">
    <reaction evidence="8">
        <text>a long-chain fatty aldehyde + NADP(+) + CoA = a long-chain fatty acyl-CoA + NADPH + H(+)</text>
        <dbReference type="Rhea" id="RHEA:15437"/>
        <dbReference type="ChEBI" id="CHEBI:15378"/>
        <dbReference type="ChEBI" id="CHEBI:17176"/>
        <dbReference type="ChEBI" id="CHEBI:57287"/>
        <dbReference type="ChEBI" id="CHEBI:57783"/>
        <dbReference type="ChEBI" id="CHEBI:58349"/>
        <dbReference type="ChEBI" id="CHEBI:83139"/>
        <dbReference type="EC" id="1.2.1.50"/>
    </reaction>
</comment>
<dbReference type="Pfam" id="PF00501">
    <property type="entry name" value="AMP-binding"/>
    <property type="match status" value="1"/>
</dbReference>
<keyword evidence="7" id="KW-0455">Luminescence</keyword>
<accession>A0A367ZND5</accession>
<comment type="caution">
    <text evidence="11">The sequence shown here is derived from an EMBL/GenBank/DDBJ whole genome shotgun (WGS) entry which is preliminary data.</text>
</comment>
<dbReference type="InterPro" id="IPR016162">
    <property type="entry name" value="Ald_DH_N"/>
</dbReference>
<dbReference type="InterPro" id="IPR045851">
    <property type="entry name" value="AMP-bd_C_sf"/>
</dbReference>
<gene>
    <name evidence="11" type="ORF">OZSIB_0017</name>
</gene>
<feature type="domain" description="AMP-dependent ligase C-terminal" evidence="10">
    <location>
        <begin position="762"/>
        <end position="860"/>
    </location>
</feature>
<evidence type="ECO:0000256" key="8">
    <source>
        <dbReference type="ARBA" id="ARBA00049412"/>
    </source>
</evidence>
<organism evidence="11 12">
    <name type="scientific">Candidatus Ozemobacter sibiricus</name>
    <dbReference type="NCBI Taxonomy" id="2268124"/>
    <lineage>
        <taxon>Bacteria</taxon>
        <taxon>Candidatus Ozemobacteria</taxon>
        <taxon>Candidatus Ozemobacterales</taxon>
        <taxon>Candidatus Ozemobacteraceae</taxon>
        <taxon>Candidatus Ozemobacter</taxon>
    </lineage>
</organism>
<evidence type="ECO:0000259" key="10">
    <source>
        <dbReference type="Pfam" id="PF14535"/>
    </source>
</evidence>
<dbReference type="GO" id="GO:0003995">
    <property type="term" value="F:acyl-CoA dehydrogenase activity"/>
    <property type="evidence" value="ECO:0007669"/>
    <property type="project" value="InterPro"/>
</dbReference>
<evidence type="ECO:0000256" key="5">
    <source>
        <dbReference type="ARBA" id="ARBA00022857"/>
    </source>
</evidence>
<comment type="similarity">
    <text evidence="3">Belongs to the LuxC family.</text>
</comment>
<name>A0A367ZND5_9BACT</name>
<keyword evidence="11" id="KW-0436">Ligase</keyword>
<dbReference type="Gene3D" id="3.40.50.12780">
    <property type="entry name" value="N-terminal domain of ligase-like"/>
    <property type="match status" value="1"/>
</dbReference>
<dbReference type="Gene3D" id="3.40.605.10">
    <property type="entry name" value="Aldehyde Dehydrogenase, Chain A, domain 1"/>
    <property type="match status" value="1"/>
</dbReference>
<keyword evidence="6" id="KW-0560">Oxidoreductase</keyword>
<evidence type="ECO:0000256" key="6">
    <source>
        <dbReference type="ARBA" id="ARBA00023002"/>
    </source>
</evidence>
<protein>
    <recommendedName>
        <fullName evidence="4">long-chain-fatty-acyl-CoA reductase</fullName>
        <ecNumber evidence="4">1.2.1.50</ecNumber>
    </recommendedName>
</protein>
<evidence type="ECO:0000256" key="1">
    <source>
        <dbReference type="ARBA" id="ARBA00003277"/>
    </source>
</evidence>
<dbReference type="EMBL" id="QOQW01000013">
    <property type="protein sequence ID" value="RCK79377.1"/>
    <property type="molecule type" value="Genomic_DNA"/>
</dbReference>
<dbReference type="PANTHER" id="PTHR43845:SF1">
    <property type="entry name" value="BLR5969 PROTEIN"/>
    <property type="match status" value="1"/>
</dbReference>
<comment type="function">
    <text evidence="1">LuxC is the fatty acid reductase enzyme responsible for synthesis of the aldehyde substrate for the luminescent reaction catalyzed by luciferase.</text>
</comment>
<evidence type="ECO:0000313" key="12">
    <source>
        <dbReference type="Proteomes" id="UP000252355"/>
    </source>
</evidence>
<evidence type="ECO:0000313" key="11">
    <source>
        <dbReference type="EMBL" id="RCK79377.1"/>
    </source>
</evidence>
<dbReference type="PANTHER" id="PTHR43845">
    <property type="entry name" value="BLR5969 PROTEIN"/>
    <property type="match status" value="1"/>
</dbReference>
<reference evidence="11 12" key="1">
    <citation type="submission" date="2018-05" db="EMBL/GenBank/DDBJ databases">
        <title>A metagenomic window into the 2 km-deep terrestrial subsurface aquifer revealed taxonomically and functionally diverse microbial community comprising novel uncultured bacterial lineages.</title>
        <authorList>
            <person name="Kadnikov V.V."/>
            <person name="Mardanov A.V."/>
            <person name="Beletsky A.V."/>
            <person name="Banks D."/>
            <person name="Pimenov N.V."/>
            <person name="Frank Y.A."/>
            <person name="Karnachuk O.V."/>
            <person name="Ravin N.V."/>
        </authorList>
    </citation>
    <scope>NUCLEOTIDE SEQUENCE [LARGE SCALE GENOMIC DNA]</scope>
    <source>
        <strain evidence="11">BY5</strain>
    </source>
</reference>
<comment type="pathway">
    <text evidence="2">Lipid metabolism; fatty acid reduction for biolumincescence.</text>
</comment>
<dbReference type="Gene3D" id="3.30.300.30">
    <property type="match status" value="1"/>
</dbReference>
<dbReference type="InterPro" id="IPR000873">
    <property type="entry name" value="AMP-dep_synth/lig_dom"/>
</dbReference>
<dbReference type="InterPro" id="IPR008670">
    <property type="entry name" value="CoA_reduct_LuxC"/>
</dbReference>
<dbReference type="Proteomes" id="UP000252355">
    <property type="component" value="Unassembled WGS sequence"/>
</dbReference>
<dbReference type="SUPFAM" id="SSF53720">
    <property type="entry name" value="ALDH-like"/>
    <property type="match status" value="1"/>
</dbReference>